<sequence>MASPLKIQYKRIHIEISKKNYPDTTSQTDRKRFISLTAILNAWEIVSRITNIEISFEKTGIYPFNPSIPLNSPFVFNHEQFVENTQNSLQIDNTAITTDPIYYQLIHATGYTPALPSTYGYNAMFYHYNQKFGKYLGTRPKISISYLFNNVLTVAEV</sequence>
<dbReference type="AlphaFoldDB" id="A0A1J4KXY7"/>
<reference evidence="1" key="1">
    <citation type="submission" date="2016-10" db="EMBL/GenBank/DDBJ databases">
        <authorList>
            <person name="Benchimol M."/>
            <person name="Almeida L.G."/>
            <person name="Vasconcelos A.T."/>
            <person name="Perreira-Neves A."/>
            <person name="Rosa I.A."/>
            <person name="Tasca T."/>
            <person name="Bogo M.R."/>
            <person name="de Souza W."/>
        </authorList>
    </citation>
    <scope>NUCLEOTIDE SEQUENCE [LARGE SCALE GENOMIC DNA]</scope>
    <source>
        <strain evidence="1">K</strain>
    </source>
</reference>
<protein>
    <submittedName>
        <fullName evidence="1">Uncharacterized protein</fullName>
    </submittedName>
</protein>
<comment type="caution">
    <text evidence="1">The sequence shown here is derived from an EMBL/GenBank/DDBJ whole genome shotgun (WGS) entry which is preliminary data.</text>
</comment>
<gene>
    <name evidence="1" type="ORF">TRFO_42973</name>
</gene>
<keyword evidence="2" id="KW-1185">Reference proteome</keyword>
<accession>A0A1J4KXY7</accession>
<dbReference type="GeneID" id="94849272"/>
<name>A0A1J4KXY7_9EUKA</name>
<evidence type="ECO:0000313" key="2">
    <source>
        <dbReference type="Proteomes" id="UP000179807"/>
    </source>
</evidence>
<dbReference type="EMBL" id="MLAK01000346">
    <property type="protein sequence ID" value="OHT14564.1"/>
    <property type="molecule type" value="Genomic_DNA"/>
</dbReference>
<organism evidence="1 2">
    <name type="scientific">Tritrichomonas foetus</name>
    <dbReference type="NCBI Taxonomy" id="1144522"/>
    <lineage>
        <taxon>Eukaryota</taxon>
        <taxon>Metamonada</taxon>
        <taxon>Parabasalia</taxon>
        <taxon>Tritrichomonadida</taxon>
        <taxon>Tritrichomonadidae</taxon>
        <taxon>Tritrichomonas</taxon>
    </lineage>
</organism>
<dbReference type="RefSeq" id="XP_068367700.1">
    <property type="nucleotide sequence ID" value="XM_068514568.1"/>
</dbReference>
<evidence type="ECO:0000313" key="1">
    <source>
        <dbReference type="EMBL" id="OHT14564.1"/>
    </source>
</evidence>
<dbReference type="VEuPathDB" id="TrichDB:TRFO_42973"/>
<proteinExistence type="predicted"/>
<dbReference type="Proteomes" id="UP000179807">
    <property type="component" value="Unassembled WGS sequence"/>
</dbReference>